<feature type="domain" description="ABC transporter" evidence="3">
    <location>
        <begin position="4"/>
        <end position="205"/>
    </location>
</feature>
<dbReference type="GO" id="GO:0005524">
    <property type="term" value="F:ATP binding"/>
    <property type="evidence" value="ECO:0007669"/>
    <property type="project" value="UniProtKB-KW"/>
</dbReference>
<dbReference type="SMART" id="SM00382">
    <property type="entry name" value="AAA"/>
    <property type="match status" value="2"/>
</dbReference>
<dbReference type="CDD" id="cd03221">
    <property type="entry name" value="ABCF_EF-3"/>
    <property type="match status" value="2"/>
</dbReference>
<evidence type="ECO:0000259" key="3">
    <source>
        <dbReference type="PROSITE" id="PS50893"/>
    </source>
</evidence>
<dbReference type="PANTHER" id="PTHR42855:SF2">
    <property type="entry name" value="DRUG RESISTANCE ABC TRANSPORTER,ATP-BINDING PROTEIN"/>
    <property type="match status" value="1"/>
</dbReference>
<dbReference type="SUPFAM" id="SSF52540">
    <property type="entry name" value="P-loop containing nucleoside triphosphate hydrolases"/>
    <property type="match status" value="2"/>
</dbReference>
<evidence type="ECO:0000313" key="4">
    <source>
        <dbReference type="EMBL" id="MYL64809.1"/>
    </source>
</evidence>
<dbReference type="Pfam" id="PF12848">
    <property type="entry name" value="ABC_tran_Xtn"/>
    <property type="match status" value="1"/>
</dbReference>
<sequence length="556" mass="64452">MNVMSIKGLKKTFNENRLFQHVNIDIHQGERIGIVGPNGAGKTTLARMIVKEIDPDEGTVSCKGKIGYLKQSIDQEGMIENHRVDRDFFDFKREKELGIRSLNVEAENLSGGEKLKLALTKVWSTNPDLLILDEPTNHLDEKGVNWLIRELHSFQGAVLVISHDRYFLDQTTSRILEVEAGKINDYQGNYSAYRIEKQNRYEEQLHHYSVQQKEVKRIEGQLAGLTKWSEKAHRESTKQDGAKEYYRMKAKKMDRQVKSKQKRLEKELQKNKLEQPDQEKAIRFQFQENNSRGKRLLEAMDAGKCYEDRWLFRRSSFYMKYGERIGIVGENGCGKTTLLRTLLGLERPSEGEVWKSPSLKIGYLSQDVHDLPEDKTPLDVLNVVTKEEIFQAKSILASMGMERVHATINQLSLGERTKLKLTRMLMNKYDLLILDEPTNHLDLPSREQLESTLQSFTGSLLIVSHDVYFLEKMCERLFVFEDQRVKRVEMNLSDFRSRMKEKSSFVSSKKDEEQKMLLDNEISALISEISLLLPGDEKLAELDSRLKMLVEKKRLL</sequence>
<dbReference type="InterPro" id="IPR003593">
    <property type="entry name" value="AAA+_ATPase"/>
</dbReference>
<evidence type="ECO:0000313" key="5">
    <source>
        <dbReference type="Proteomes" id="UP000447833"/>
    </source>
</evidence>
<proteinExistence type="predicted"/>
<feature type="domain" description="ABC transporter" evidence="3">
    <location>
        <begin position="297"/>
        <end position="507"/>
    </location>
</feature>
<gene>
    <name evidence="4" type="primary">abc-f</name>
    <name evidence="4" type="ORF">GLW07_15735</name>
</gene>
<keyword evidence="1" id="KW-0547">Nucleotide-binding</keyword>
<dbReference type="GO" id="GO:0016887">
    <property type="term" value="F:ATP hydrolysis activity"/>
    <property type="evidence" value="ECO:0007669"/>
    <property type="project" value="InterPro"/>
</dbReference>
<dbReference type="PROSITE" id="PS50893">
    <property type="entry name" value="ABC_TRANSPORTER_2"/>
    <property type="match status" value="2"/>
</dbReference>
<dbReference type="RefSeq" id="WP_160920225.1">
    <property type="nucleotide sequence ID" value="NZ_WMEY01000005.1"/>
</dbReference>
<reference evidence="4 5" key="1">
    <citation type="submission" date="2019-11" db="EMBL/GenBank/DDBJ databases">
        <title>Genome sequences of 17 halophilic strains isolated from different environments.</title>
        <authorList>
            <person name="Furrow R.E."/>
        </authorList>
    </citation>
    <scope>NUCLEOTIDE SEQUENCE [LARGE SCALE GENOMIC DNA]</scope>
    <source>
        <strain evidence="4 5">22506_14_FS</strain>
    </source>
</reference>
<dbReference type="InterPro" id="IPR027417">
    <property type="entry name" value="P-loop_NTPase"/>
</dbReference>
<keyword evidence="2" id="KW-0067">ATP-binding</keyword>
<dbReference type="NCBIfam" id="NF000355">
    <property type="entry name" value="ribo_prot_ABC_F"/>
    <property type="match status" value="1"/>
</dbReference>
<accession>A0A845F1Z0</accession>
<dbReference type="Proteomes" id="UP000447833">
    <property type="component" value="Unassembled WGS sequence"/>
</dbReference>
<comment type="caution">
    <text evidence="4">The sequence shown here is derived from an EMBL/GenBank/DDBJ whole genome shotgun (WGS) entry which is preliminary data.</text>
</comment>
<name>A0A845F1Z0_9BACL</name>
<dbReference type="Pfam" id="PF00005">
    <property type="entry name" value="ABC_tran"/>
    <property type="match status" value="2"/>
</dbReference>
<organism evidence="4 5">
    <name type="scientific">Guptibacillus hwajinpoensis</name>
    <dbReference type="NCBI Taxonomy" id="208199"/>
    <lineage>
        <taxon>Bacteria</taxon>
        <taxon>Bacillati</taxon>
        <taxon>Bacillota</taxon>
        <taxon>Bacilli</taxon>
        <taxon>Bacillales</taxon>
        <taxon>Guptibacillaceae</taxon>
        <taxon>Guptibacillus</taxon>
    </lineage>
</organism>
<dbReference type="InterPro" id="IPR003439">
    <property type="entry name" value="ABC_transporter-like_ATP-bd"/>
</dbReference>
<dbReference type="Gene3D" id="3.40.50.300">
    <property type="entry name" value="P-loop containing nucleotide triphosphate hydrolases"/>
    <property type="match status" value="2"/>
</dbReference>
<dbReference type="PANTHER" id="PTHR42855">
    <property type="entry name" value="ABC TRANSPORTER ATP-BINDING SUBUNIT"/>
    <property type="match status" value="1"/>
</dbReference>
<dbReference type="AlphaFoldDB" id="A0A845F1Z0"/>
<evidence type="ECO:0000256" key="1">
    <source>
        <dbReference type="ARBA" id="ARBA00022741"/>
    </source>
</evidence>
<dbReference type="EMBL" id="WMEY01000005">
    <property type="protein sequence ID" value="MYL64809.1"/>
    <property type="molecule type" value="Genomic_DNA"/>
</dbReference>
<dbReference type="InterPro" id="IPR051309">
    <property type="entry name" value="ABCF_ATPase"/>
</dbReference>
<evidence type="ECO:0000256" key="2">
    <source>
        <dbReference type="ARBA" id="ARBA00022840"/>
    </source>
</evidence>
<dbReference type="InterPro" id="IPR032781">
    <property type="entry name" value="ABC_tran_Xtn"/>
</dbReference>
<protein>
    <submittedName>
        <fullName evidence="4">ABC-F type ribosomal protection protein</fullName>
    </submittedName>
</protein>